<sequence>MRITTILMFGATCVLIAPAMDGKGEERWKIGCVIAASAIPMIFVAYVAAPYVNFIHLSLPVFARQSREHAIQYAMNLPPTATLYINTMKFSAGPRLTKVRLADLGPYKSGFPPVNFRLRYNRDSTTVNSLFDQHKFFTEPTCPPGPPSRAFFPQVWETVFKNIQSQRLGYPKNIKSEN</sequence>
<evidence type="ECO:0000313" key="2">
    <source>
        <dbReference type="Proteomes" id="UP001177260"/>
    </source>
</evidence>
<keyword evidence="2" id="KW-1185">Reference proteome</keyword>
<accession>A0ACC3AYA6</accession>
<protein>
    <submittedName>
        <fullName evidence="1">Uncharacterized protein</fullName>
    </submittedName>
</protein>
<organism evidence="1 2">
    <name type="scientific">Aspergillus melleus</name>
    <dbReference type="NCBI Taxonomy" id="138277"/>
    <lineage>
        <taxon>Eukaryota</taxon>
        <taxon>Fungi</taxon>
        <taxon>Dikarya</taxon>
        <taxon>Ascomycota</taxon>
        <taxon>Pezizomycotina</taxon>
        <taxon>Eurotiomycetes</taxon>
        <taxon>Eurotiomycetidae</taxon>
        <taxon>Eurotiales</taxon>
        <taxon>Aspergillaceae</taxon>
        <taxon>Aspergillus</taxon>
        <taxon>Aspergillus subgen. Circumdati</taxon>
    </lineage>
</organism>
<evidence type="ECO:0000313" key="1">
    <source>
        <dbReference type="EMBL" id="KAK1142849.1"/>
    </source>
</evidence>
<dbReference type="EMBL" id="JAOPJF010000046">
    <property type="protein sequence ID" value="KAK1142849.1"/>
    <property type="molecule type" value="Genomic_DNA"/>
</dbReference>
<dbReference type="Proteomes" id="UP001177260">
    <property type="component" value="Unassembled WGS sequence"/>
</dbReference>
<gene>
    <name evidence="1" type="ORF">N8T08_007283</name>
</gene>
<comment type="caution">
    <text evidence="1">The sequence shown here is derived from an EMBL/GenBank/DDBJ whole genome shotgun (WGS) entry which is preliminary data.</text>
</comment>
<name>A0ACC3AYA6_9EURO</name>
<reference evidence="1 2" key="1">
    <citation type="journal article" date="2023" name="ACS Omega">
        <title>Identification of the Neoaspergillic Acid Biosynthesis Gene Cluster by Establishing an In Vitro CRISPR-Ribonucleoprotein Genetic System in Aspergillus melleus.</title>
        <authorList>
            <person name="Yuan B."/>
            <person name="Grau M.F."/>
            <person name="Murata R.M."/>
            <person name="Torok T."/>
            <person name="Venkateswaran K."/>
            <person name="Stajich J.E."/>
            <person name="Wang C.C.C."/>
        </authorList>
    </citation>
    <scope>NUCLEOTIDE SEQUENCE [LARGE SCALE GENOMIC DNA]</scope>
    <source>
        <strain evidence="1 2">IMV 1140</strain>
    </source>
</reference>
<proteinExistence type="predicted"/>